<proteinExistence type="predicted"/>
<evidence type="ECO:0000313" key="3">
    <source>
        <dbReference type="Proteomes" id="UP001307889"/>
    </source>
</evidence>
<dbReference type="Proteomes" id="UP001307889">
    <property type="component" value="Chromosome 6"/>
</dbReference>
<evidence type="ECO:0000313" key="2">
    <source>
        <dbReference type="EMBL" id="BES95941.1"/>
    </source>
</evidence>
<feature type="compositionally biased region" description="Pro residues" evidence="1">
    <location>
        <begin position="84"/>
        <end position="95"/>
    </location>
</feature>
<organism evidence="2 3">
    <name type="scientific">Nesidiocoris tenuis</name>
    <dbReference type="NCBI Taxonomy" id="355587"/>
    <lineage>
        <taxon>Eukaryota</taxon>
        <taxon>Metazoa</taxon>
        <taxon>Ecdysozoa</taxon>
        <taxon>Arthropoda</taxon>
        <taxon>Hexapoda</taxon>
        <taxon>Insecta</taxon>
        <taxon>Pterygota</taxon>
        <taxon>Neoptera</taxon>
        <taxon>Paraneoptera</taxon>
        <taxon>Hemiptera</taxon>
        <taxon>Heteroptera</taxon>
        <taxon>Panheteroptera</taxon>
        <taxon>Cimicomorpha</taxon>
        <taxon>Miridae</taxon>
        <taxon>Dicyphina</taxon>
        <taxon>Nesidiocoris</taxon>
    </lineage>
</organism>
<accession>A0ABN7AYK1</accession>
<dbReference type="EMBL" id="AP028914">
    <property type="protein sequence ID" value="BES95941.1"/>
    <property type="molecule type" value="Genomic_DNA"/>
</dbReference>
<name>A0ABN7AYK1_9HEMI</name>
<evidence type="ECO:0000256" key="1">
    <source>
        <dbReference type="SAM" id="MobiDB-lite"/>
    </source>
</evidence>
<sequence>MKYCYIFVRQNNRPASEAVTVGGGIRRDKRAVNHLILFTAALDRDQRSDVSVCTSETEAAAANACERDAPRAPLTFHRQNGRQPRPPPMLPPAPN</sequence>
<reference evidence="2 3" key="1">
    <citation type="submission" date="2023-09" db="EMBL/GenBank/DDBJ databases">
        <title>Nesidiocoris tenuis whole genome shotgun sequence.</title>
        <authorList>
            <person name="Shibata T."/>
            <person name="Shimoda M."/>
            <person name="Kobayashi T."/>
            <person name="Uehara T."/>
        </authorList>
    </citation>
    <scope>NUCLEOTIDE SEQUENCE [LARGE SCALE GENOMIC DNA]</scope>
    <source>
        <strain evidence="2 3">Japan</strain>
    </source>
</reference>
<feature type="region of interest" description="Disordered" evidence="1">
    <location>
        <begin position="63"/>
        <end position="95"/>
    </location>
</feature>
<keyword evidence="3" id="KW-1185">Reference proteome</keyword>
<gene>
    <name evidence="2" type="ORF">NTJ_08750</name>
</gene>
<protein>
    <submittedName>
        <fullName evidence="2">Uncharacterized protein</fullName>
    </submittedName>
</protein>